<keyword evidence="2" id="KW-1185">Reference proteome</keyword>
<organism evidence="1 2">
    <name type="scientific">Brassica campestris</name>
    <name type="common">Field mustard</name>
    <dbReference type="NCBI Taxonomy" id="3711"/>
    <lineage>
        <taxon>Eukaryota</taxon>
        <taxon>Viridiplantae</taxon>
        <taxon>Streptophyta</taxon>
        <taxon>Embryophyta</taxon>
        <taxon>Tracheophyta</taxon>
        <taxon>Spermatophyta</taxon>
        <taxon>Magnoliopsida</taxon>
        <taxon>eudicotyledons</taxon>
        <taxon>Gunneridae</taxon>
        <taxon>Pentapetalae</taxon>
        <taxon>rosids</taxon>
        <taxon>malvids</taxon>
        <taxon>Brassicales</taxon>
        <taxon>Brassicaceae</taxon>
        <taxon>Brassiceae</taxon>
        <taxon>Brassica</taxon>
    </lineage>
</organism>
<dbReference type="Proteomes" id="UP000011750">
    <property type="component" value="Chromosome A09"/>
</dbReference>
<name>M4F6G5_BRACM</name>
<protein>
    <submittedName>
        <fullName evidence="1">Uncharacterized protein</fullName>
    </submittedName>
</protein>
<dbReference type="EnsemblPlants" id="Bra036675.1">
    <property type="protein sequence ID" value="Bra036675.1-P"/>
    <property type="gene ID" value="Bra036675"/>
</dbReference>
<dbReference type="AlphaFoldDB" id="M4F6G5"/>
<reference evidence="1 2" key="1">
    <citation type="journal article" date="2011" name="Nat. Genet.">
        <title>The genome of the mesopolyploid crop species Brassica rapa.</title>
        <authorList>
            <consortium name="Brassica rapa Genome Sequencing Project Consortium"/>
            <person name="Wang X."/>
            <person name="Wang H."/>
            <person name="Wang J."/>
            <person name="Sun R."/>
            <person name="Wu J."/>
            <person name="Liu S."/>
            <person name="Bai Y."/>
            <person name="Mun J.H."/>
            <person name="Bancroft I."/>
            <person name="Cheng F."/>
            <person name="Huang S."/>
            <person name="Li X."/>
            <person name="Hua W."/>
            <person name="Wang J."/>
            <person name="Wang X."/>
            <person name="Freeling M."/>
            <person name="Pires J.C."/>
            <person name="Paterson A.H."/>
            <person name="Chalhoub B."/>
            <person name="Wang B."/>
            <person name="Hayward A."/>
            <person name="Sharpe A.G."/>
            <person name="Park B.S."/>
            <person name="Weisshaar B."/>
            <person name="Liu B."/>
            <person name="Li B."/>
            <person name="Liu B."/>
            <person name="Tong C."/>
            <person name="Song C."/>
            <person name="Duran C."/>
            <person name="Peng C."/>
            <person name="Geng C."/>
            <person name="Koh C."/>
            <person name="Lin C."/>
            <person name="Edwards D."/>
            <person name="Mu D."/>
            <person name="Shen D."/>
            <person name="Soumpourou E."/>
            <person name="Li F."/>
            <person name="Fraser F."/>
            <person name="Conant G."/>
            <person name="Lassalle G."/>
            <person name="King G.J."/>
            <person name="Bonnema G."/>
            <person name="Tang H."/>
            <person name="Wang H."/>
            <person name="Belcram H."/>
            <person name="Zhou H."/>
            <person name="Hirakawa H."/>
            <person name="Abe H."/>
            <person name="Guo H."/>
            <person name="Wang H."/>
            <person name="Jin H."/>
            <person name="Parkin I.A."/>
            <person name="Batley J."/>
            <person name="Kim J.S."/>
            <person name="Just J."/>
            <person name="Li J."/>
            <person name="Xu J."/>
            <person name="Deng J."/>
            <person name="Kim J.A."/>
            <person name="Li J."/>
            <person name="Yu J."/>
            <person name="Meng J."/>
            <person name="Wang J."/>
            <person name="Min J."/>
            <person name="Poulain J."/>
            <person name="Wang J."/>
            <person name="Hatakeyama K."/>
            <person name="Wu K."/>
            <person name="Wang L."/>
            <person name="Fang L."/>
            <person name="Trick M."/>
            <person name="Links M.G."/>
            <person name="Zhao M."/>
            <person name="Jin M."/>
            <person name="Ramchiary N."/>
            <person name="Drou N."/>
            <person name="Berkman P.J."/>
            <person name="Cai Q."/>
            <person name="Huang Q."/>
            <person name="Li R."/>
            <person name="Tabata S."/>
            <person name="Cheng S."/>
            <person name="Zhang S."/>
            <person name="Zhang S."/>
            <person name="Huang S."/>
            <person name="Sato S."/>
            <person name="Sun S."/>
            <person name="Kwon S.J."/>
            <person name="Choi S.R."/>
            <person name="Lee T.H."/>
            <person name="Fan W."/>
            <person name="Zhao X."/>
            <person name="Tan X."/>
            <person name="Xu X."/>
            <person name="Wang Y."/>
            <person name="Qiu Y."/>
            <person name="Yin Y."/>
            <person name="Li Y."/>
            <person name="Du Y."/>
            <person name="Liao Y."/>
            <person name="Lim Y."/>
            <person name="Narusaka Y."/>
            <person name="Wang Y."/>
            <person name="Wang Z."/>
            <person name="Li Z."/>
            <person name="Wang Z."/>
            <person name="Xiong Z."/>
            <person name="Zhang Z."/>
        </authorList>
    </citation>
    <scope>NUCLEOTIDE SEQUENCE [LARGE SCALE GENOMIC DNA]</scope>
    <source>
        <strain evidence="1 2">cv. Chiifu-401-42</strain>
    </source>
</reference>
<proteinExistence type="predicted"/>
<dbReference type="Gramene" id="Bra036675.1">
    <property type="protein sequence ID" value="Bra036675.1-P"/>
    <property type="gene ID" value="Bra036675"/>
</dbReference>
<reference evidence="1 2" key="2">
    <citation type="journal article" date="2018" name="Hortic Res">
        <title>Improved Brassica rapa reference genome by single-molecule sequencing and chromosome conformation capture technologies.</title>
        <authorList>
            <person name="Zhang L."/>
            <person name="Cai X."/>
            <person name="Wu J."/>
            <person name="Liu M."/>
            <person name="Grob S."/>
            <person name="Cheng F."/>
            <person name="Liang J."/>
            <person name="Cai C."/>
            <person name="Liu Z."/>
            <person name="Liu B."/>
            <person name="Wang F."/>
            <person name="Li S."/>
            <person name="Liu F."/>
            <person name="Li X."/>
            <person name="Cheng L."/>
            <person name="Yang W."/>
            <person name="Li M.H."/>
            <person name="Grossniklaus U."/>
            <person name="Zheng H."/>
            <person name="Wang X."/>
        </authorList>
    </citation>
    <scope>NUCLEOTIDE SEQUENCE [LARGE SCALE GENOMIC DNA]</scope>
    <source>
        <strain evidence="1 2">cv. Chiifu-401-42</strain>
    </source>
</reference>
<reference evidence="1" key="3">
    <citation type="submission" date="2023-03" db="UniProtKB">
        <authorList>
            <consortium name="EnsemblPlants"/>
        </authorList>
    </citation>
    <scope>IDENTIFICATION</scope>
    <source>
        <strain evidence="1">cv. Chiifu-401-42</strain>
    </source>
</reference>
<evidence type="ECO:0000313" key="1">
    <source>
        <dbReference type="EnsemblPlants" id="Bra036675.1-P"/>
    </source>
</evidence>
<accession>M4F6G5</accession>
<evidence type="ECO:0000313" key="2">
    <source>
        <dbReference type="Proteomes" id="UP000011750"/>
    </source>
</evidence>
<dbReference type="HOGENOM" id="CLU_2501117_0_0_1"/>
<dbReference type="InParanoid" id="M4F6G5"/>
<sequence>MNSWALTSIPFSRTNSFSGFHCFAGIQIGSLKSLWTYTTDLRFFLNKQPLFSRIRFFPEQRLAEADAPYRVWSLVFGSPELVEFGG</sequence>